<reference evidence="1 2" key="1">
    <citation type="journal article" date="2012" name="J. Bacteriol.">
        <title>Complete genome sequence of strain 1860, a crenarchaeon of the genus pyrobaculum able to grow with various electron acceptors.</title>
        <authorList>
            <person name="Mardanov A.V."/>
            <person name="Gumerov V.M."/>
            <person name="Slobodkina G.B."/>
            <person name="Beletsky A.V."/>
            <person name="Bonch-Osmolovskaya E.A."/>
            <person name="Ravin N.V."/>
            <person name="Skryabin K.G."/>
        </authorList>
    </citation>
    <scope>NUCLEOTIDE SEQUENCE [LARGE SCALE GENOMIC DNA]</scope>
    <source>
        <strain evidence="1 2">1860</strain>
    </source>
</reference>
<dbReference type="HOGENOM" id="CLU_187360_1_0_2"/>
<protein>
    <submittedName>
        <fullName evidence="1">Uncharacterized protein</fullName>
    </submittedName>
</protein>
<organism evidence="1 2">
    <name type="scientific">Pyrobaculum ferrireducens</name>
    <dbReference type="NCBI Taxonomy" id="1104324"/>
    <lineage>
        <taxon>Archaea</taxon>
        <taxon>Thermoproteota</taxon>
        <taxon>Thermoprotei</taxon>
        <taxon>Thermoproteales</taxon>
        <taxon>Thermoproteaceae</taxon>
        <taxon>Pyrobaculum</taxon>
    </lineage>
</organism>
<dbReference type="BioCyc" id="PSP1104324:GJSN-1097-MONOMER"/>
<dbReference type="eggNOG" id="arCOG03752">
    <property type="taxonomic scope" value="Archaea"/>
</dbReference>
<evidence type="ECO:0000313" key="1">
    <source>
        <dbReference type="EMBL" id="AET32558.1"/>
    </source>
</evidence>
<dbReference type="AlphaFoldDB" id="G7VCD8"/>
<name>G7VCD8_9CREN</name>
<dbReference type="EMBL" id="CP003098">
    <property type="protein sequence ID" value="AET32558.1"/>
    <property type="molecule type" value="Genomic_DNA"/>
</dbReference>
<dbReference type="KEGG" id="pyr:P186_1125"/>
<accession>G7VCD8</accession>
<dbReference type="Proteomes" id="UP000005867">
    <property type="component" value="Chromosome"/>
</dbReference>
<proteinExistence type="predicted"/>
<dbReference type="RefSeq" id="WP_014288386.1">
    <property type="nucleotide sequence ID" value="NC_016645.1"/>
</dbReference>
<gene>
    <name evidence="1" type="ORF">P186_1125</name>
</gene>
<dbReference type="STRING" id="1104324.P186_1125"/>
<sequence>MYFVYVNKRKGRVLITRKRVLWGGWRLAAAYGNAAAAMRLARFIADVRDYVLEWDLYVFE</sequence>
<keyword evidence="2" id="KW-1185">Reference proteome</keyword>
<dbReference type="GeneID" id="11595379"/>
<evidence type="ECO:0000313" key="2">
    <source>
        <dbReference type="Proteomes" id="UP000005867"/>
    </source>
</evidence>